<accession>B9FP19</accession>
<organism evidence="8">
    <name type="scientific">Oryza sativa subsp. japonica</name>
    <name type="common">Rice</name>
    <dbReference type="NCBI Taxonomy" id="39947"/>
    <lineage>
        <taxon>Eukaryota</taxon>
        <taxon>Viridiplantae</taxon>
        <taxon>Streptophyta</taxon>
        <taxon>Embryophyta</taxon>
        <taxon>Tracheophyta</taxon>
        <taxon>Spermatophyta</taxon>
        <taxon>Magnoliopsida</taxon>
        <taxon>Liliopsida</taxon>
        <taxon>Poales</taxon>
        <taxon>Poaceae</taxon>
        <taxon>BOP clade</taxon>
        <taxon>Oryzoideae</taxon>
        <taxon>Oryzeae</taxon>
        <taxon>Oryzinae</taxon>
        <taxon>Oryza</taxon>
        <taxon>Oryza sativa</taxon>
    </lineage>
</organism>
<dbReference type="GO" id="GO:0005634">
    <property type="term" value="C:nucleus"/>
    <property type="evidence" value="ECO:0007669"/>
    <property type="project" value="UniProtKB-SubCell"/>
</dbReference>
<dbReference type="EMBL" id="CM000142">
    <property type="protein sequence ID" value="EEE63362.1"/>
    <property type="molecule type" value="Genomic_DNA"/>
</dbReference>
<gene>
    <name evidence="8" type="ORF">OsJ_18174</name>
</gene>
<dbReference type="InterPro" id="IPR012337">
    <property type="entry name" value="RNaseH-like_sf"/>
</dbReference>
<evidence type="ECO:0000256" key="2">
    <source>
        <dbReference type="ARBA" id="ARBA00022723"/>
    </source>
</evidence>
<feature type="compositionally biased region" description="Polar residues" evidence="6">
    <location>
        <begin position="163"/>
        <end position="172"/>
    </location>
</feature>
<dbReference type="GO" id="GO:0046983">
    <property type="term" value="F:protein dimerization activity"/>
    <property type="evidence" value="ECO:0007669"/>
    <property type="project" value="InterPro"/>
</dbReference>
<keyword evidence="4" id="KW-0862">Zinc</keyword>
<keyword evidence="3" id="KW-0863">Zinc-finger</keyword>
<dbReference type="SMART" id="SM00614">
    <property type="entry name" value="ZnF_BED"/>
    <property type="match status" value="1"/>
</dbReference>
<proteinExistence type="predicted"/>
<name>B9FP19_ORYSJ</name>
<evidence type="ECO:0000256" key="4">
    <source>
        <dbReference type="ARBA" id="ARBA00022833"/>
    </source>
</evidence>
<keyword evidence="2" id="KW-0479">Metal-binding</keyword>
<dbReference type="PANTHER" id="PTHR46481">
    <property type="entry name" value="ZINC FINGER BED DOMAIN-CONTAINING PROTEIN 4"/>
    <property type="match status" value="1"/>
</dbReference>
<evidence type="ECO:0000313" key="8">
    <source>
        <dbReference type="EMBL" id="EEE63362.1"/>
    </source>
</evidence>
<dbReference type="AlphaFoldDB" id="B9FP19"/>
<dbReference type="Proteomes" id="UP000007752">
    <property type="component" value="Chromosome 5"/>
</dbReference>
<evidence type="ECO:0000256" key="1">
    <source>
        <dbReference type="ARBA" id="ARBA00004123"/>
    </source>
</evidence>
<sequence>MPGGEAKLSTPSARRVECWRHFEKMKVMVDDQLVTRATCKHYGKTLSASSSSGTGHLNRQYLAHLKDKAMVGARWNTTYLMLRQPKGYEEIISVFINSLHFRNNDIDKDGDAYQHAKDELFKVFRLYQTKLSVARQVPEETPQKKQSKSSAMNMWKKIRGKKQASSSGSRSNWNPDAELNHYLNTNHTKHDRTLDGENFDLLERWKEKERTLHVLAHFAQGVLLVPVSSISSEHAFSEVGRIIEEQRSCLAPDTVEAIFCLKDWIKAY</sequence>
<protein>
    <recommendedName>
        <fullName evidence="7">HAT C-terminal dimerisation domain-containing protein</fullName>
    </recommendedName>
</protein>
<feature type="region of interest" description="Disordered" evidence="6">
    <location>
        <begin position="135"/>
        <end position="172"/>
    </location>
</feature>
<evidence type="ECO:0000259" key="7">
    <source>
        <dbReference type="Pfam" id="PF05699"/>
    </source>
</evidence>
<dbReference type="PANTHER" id="PTHR46481:SF10">
    <property type="entry name" value="ZINC FINGER BED DOMAIN-CONTAINING PROTEIN 39"/>
    <property type="match status" value="1"/>
</dbReference>
<dbReference type="Pfam" id="PF05699">
    <property type="entry name" value="Dimer_Tnp_hAT"/>
    <property type="match status" value="1"/>
</dbReference>
<evidence type="ECO:0000256" key="6">
    <source>
        <dbReference type="SAM" id="MobiDB-lite"/>
    </source>
</evidence>
<feature type="domain" description="HAT C-terminal dimerisation" evidence="7">
    <location>
        <begin position="178"/>
        <end position="265"/>
    </location>
</feature>
<evidence type="ECO:0000256" key="5">
    <source>
        <dbReference type="ARBA" id="ARBA00023242"/>
    </source>
</evidence>
<dbReference type="GO" id="GO:0008270">
    <property type="term" value="F:zinc ion binding"/>
    <property type="evidence" value="ECO:0007669"/>
    <property type="project" value="UniProtKB-KW"/>
</dbReference>
<reference evidence="8" key="2">
    <citation type="submission" date="2008-12" db="EMBL/GenBank/DDBJ databases">
        <title>Improved gene annotation of the rice (Oryza sativa) genomes.</title>
        <authorList>
            <person name="Wang J."/>
            <person name="Li R."/>
            <person name="Fan W."/>
            <person name="Huang Q."/>
            <person name="Zhang J."/>
            <person name="Zhou Y."/>
            <person name="Hu Y."/>
            <person name="Zi S."/>
            <person name="Li J."/>
            <person name="Ni P."/>
            <person name="Zheng H."/>
            <person name="Zhang Y."/>
            <person name="Zhao M."/>
            <person name="Hao Q."/>
            <person name="McDermott J."/>
            <person name="Samudrala R."/>
            <person name="Kristiansen K."/>
            <person name="Wong G.K.-S."/>
        </authorList>
    </citation>
    <scope>NUCLEOTIDE SEQUENCE</scope>
</reference>
<dbReference type="InterPro" id="IPR052035">
    <property type="entry name" value="ZnF_BED_domain_contain"/>
</dbReference>
<comment type="subcellular location">
    <subcellularLocation>
        <location evidence="1">Nucleus</location>
    </subcellularLocation>
</comment>
<dbReference type="InterPro" id="IPR008906">
    <property type="entry name" value="HATC_C_dom"/>
</dbReference>
<dbReference type="SUPFAM" id="SSF53098">
    <property type="entry name" value="Ribonuclease H-like"/>
    <property type="match status" value="1"/>
</dbReference>
<reference evidence="8" key="1">
    <citation type="journal article" date="2005" name="PLoS Biol.">
        <title>The genomes of Oryza sativa: a history of duplications.</title>
        <authorList>
            <person name="Yu J."/>
            <person name="Wang J."/>
            <person name="Lin W."/>
            <person name="Li S."/>
            <person name="Li H."/>
            <person name="Zhou J."/>
            <person name="Ni P."/>
            <person name="Dong W."/>
            <person name="Hu S."/>
            <person name="Zeng C."/>
            <person name="Zhang J."/>
            <person name="Zhang Y."/>
            <person name="Li R."/>
            <person name="Xu Z."/>
            <person name="Li S."/>
            <person name="Li X."/>
            <person name="Zheng H."/>
            <person name="Cong L."/>
            <person name="Lin L."/>
            <person name="Yin J."/>
            <person name="Geng J."/>
            <person name="Li G."/>
            <person name="Shi J."/>
            <person name="Liu J."/>
            <person name="Lv H."/>
            <person name="Li J."/>
            <person name="Wang J."/>
            <person name="Deng Y."/>
            <person name="Ran L."/>
            <person name="Shi X."/>
            <person name="Wang X."/>
            <person name="Wu Q."/>
            <person name="Li C."/>
            <person name="Ren X."/>
            <person name="Wang J."/>
            <person name="Wang X."/>
            <person name="Li D."/>
            <person name="Liu D."/>
            <person name="Zhang X."/>
            <person name="Ji Z."/>
            <person name="Zhao W."/>
            <person name="Sun Y."/>
            <person name="Zhang Z."/>
            <person name="Bao J."/>
            <person name="Han Y."/>
            <person name="Dong L."/>
            <person name="Ji J."/>
            <person name="Chen P."/>
            <person name="Wu S."/>
            <person name="Liu J."/>
            <person name="Xiao Y."/>
            <person name="Bu D."/>
            <person name="Tan J."/>
            <person name="Yang L."/>
            <person name="Ye C."/>
            <person name="Zhang J."/>
            <person name="Xu J."/>
            <person name="Zhou Y."/>
            <person name="Yu Y."/>
            <person name="Zhang B."/>
            <person name="Zhuang S."/>
            <person name="Wei H."/>
            <person name="Liu B."/>
            <person name="Lei M."/>
            <person name="Yu H."/>
            <person name="Li Y."/>
            <person name="Xu H."/>
            <person name="Wei S."/>
            <person name="He X."/>
            <person name="Fang L."/>
            <person name="Zhang Z."/>
            <person name="Zhang Y."/>
            <person name="Huang X."/>
            <person name="Su Z."/>
            <person name="Tong W."/>
            <person name="Li J."/>
            <person name="Tong Z."/>
            <person name="Li S."/>
            <person name="Ye J."/>
            <person name="Wang L."/>
            <person name="Fang L."/>
            <person name="Lei T."/>
            <person name="Chen C."/>
            <person name="Chen H."/>
            <person name="Xu Z."/>
            <person name="Li H."/>
            <person name="Huang H."/>
            <person name="Zhang F."/>
            <person name="Xu H."/>
            <person name="Li N."/>
            <person name="Zhao C."/>
            <person name="Li S."/>
            <person name="Dong L."/>
            <person name="Huang Y."/>
            <person name="Li L."/>
            <person name="Xi Y."/>
            <person name="Qi Q."/>
            <person name="Li W."/>
            <person name="Zhang B."/>
            <person name="Hu W."/>
            <person name="Zhang Y."/>
            <person name="Tian X."/>
            <person name="Jiao Y."/>
            <person name="Liang X."/>
            <person name="Jin J."/>
            <person name="Gao L."/>
            <person name="Zheng W."/>
            <person name="Hao B."/>
            <person name="Liu S."/>
            <person name="Wang W."/>
            <person name="Yuan L."/>
            <person name="Cao M."/>
            <person name="McDermott J."/>
            <person name="Samudrala R."/>
            <person name="Wang J."/>
            <person name="Wong G.K."/>
            <person name="Yang H."/>
        </authorList>
    </citation>
    <scope>NUCLEOTIDE SEQUENCE [LARGE SCALE GENOMIC DNA]</scope>
</reference>
<evidence type="ECO:0000256" key="3">
    <source>
        <dbReference type="ARBA" id="ARBA00022771"/>
    </source>
</evidence>
<keyword evidence="5" id="KW-0539">Nucleus</keyword>